<dbReference type="CDD" id="cd05233">
    <property type="entry name" value="SDR_c"/>
    <property type="match status" value="1"/>
</dbReference>
<dbReference type="Proteomes" id="UP001056291">
    <property type="component" value="Chromosome"/>
</dbReference>
<organism evidence="4 5">
    <name type="scientific">Sneathiella marina</name>
    <dbReference type="NCBI Taxonomy" id="2950108"/>
    <lineage>
        <taxon>Bacteria</taxon>
        <taxon>Pseudomonadati</taxon>
        <taxon>Pseudomonadota</taxon>
        <taxon>Alphaproteobacteria</taxon>
        <taxon>Sneathiellales</taxon>
        <taxon>Sneathiellaceae</taxon>
        <taxon>Sneathiella</taxon>
    </lineage>
</organism>
<evidence type="ECO:0000256" key="3">
    <source>
        <dbReference type="RuleBase" id="RU000363"/>
    </source>
</evidence>
<dbReference type="PRINTS" id="PR00081">
    <property type="entry name" value="GDHRDH"/>
</dbReference>
<sequence>MKINGKNIIITGGASGIGKALALRFHAEGARGITVADMQADPLQDVADQIGGLAVAGDVSDEAHIKDLVAKSEAAYGPVDIFVSNAGIARMGWEESPDETWQLNWDIHVMAHVYAARAVVDKMIANGGGYLVNTASAAGLLSQVDSATYAVTKHAAVAFAETLSIRYGDKGVRVSVLCPQQVRTAMTENNLEGVAGVDGTMEPEELAEHVVTSMDKEEFLILPHEQVIDYMRRKTSDYDRWLGGMRKLRDMYIK</sequence>
<reference evidence="4" key="1">
    <citation type="submission" date="2022-06" db="EMBL/GenBank/DDBJ databases">
        <title>Sneathiella actinostolidae sp. nov., isolated from a sea anemonein the Western Pacific Ocean.</title>
        <authorList>
            <person name="Wei M.J."/>
        </authorList>
    </citation>
    <scope>NUCLEOTIDE SEQUENCE</scope>
    <source>
        <strain evidence="4">PHK-P5</strain>
    </source>
</reference>
<dbReference type="InterPro" id="IPR036291">
    <property type="entry name" value="NAD(P)-bd_dom_sf"/>
</dbReference>
<dbReference type="PRINTS" id="PR00080">
    <property type="entry name" value="SDRFAMILY"/>
</dbReference>
<comment type="similarity">
    <text evidence="1 3">Belongs to the short-chain dehydrogenases/reductases (SDR) family.</text>
</comment>
<proteinExistence type="inferred from homology"/>
<keyword evidence="2" id="KW-0560">Oxidoreductase</keyword>
<evidence type="ECO:0000256" key="1">
    <source>
        <dbReference type="ARBA" id="ARBA00006484"/>
    </source>
</evidence>
<keyword evidence="5" id="KW-1185">Reference proteome</keyword>
<dbReference type="EMBL" id="CP098747">
    <property type="protein sequence ID" value="USG60094.1"/>
    <property type="molecule type" value="Genomic_DNA"/>
</dbReference>
<evidence type="ECO:0000313" key="5">
    <source>
        <dbReference type="Proteomes" id="UP001056291"/>
    </source>
</evidence>
<dbReference type="InterPro" id="IPR020904">
    <property type="entry name" value="Sc_DH/Rdtase_CS"/>
</dbReference>
<evidence type="ECO:0000313" key="4">
    <source>
        <dbReference type="EMBL" id="USG60094.1"/>
    </source>
</evidence>
<dbReference type="Gene3D" id="3.40.50.720">
    <property type="entry name" value="NAD(P)-binding Rossmann-like Domain"/>
    <property type="match status" value="1"/>
</dbReference>
<dbReference type="RefSeq" id="WP_251932901.1">
    <property type="nucleotide sequence ID" value="NZ_CP098747.1"/>
</dbReference>
<dbReference type="PANTHER" id="PTHR43391:SF26">
    <property type="entry name" value="BLL7251 PROTEIN"/>
    <property type="match status" value="1"/>
</dbReference>
<dbReference type="SUPFAM" id="SSF51735">
    <property type="entry name" value="NAD(P)-binding Rossmann-fold domains"/>
    <property type="match status" value="1"/>
</dbReference>
<name>A0ABY4W479_9PROT</name>
<dbReference type="Pfam" id="PF00106">
    <property type="entry name" value="adh_short"/>
    <property type="match status" value="1"/>
</dbReference>
<evidence type="ECO:0000256" key="2">
    <source>
        <dbReference type="ARBA" id="ARBA00023002"/>
    </source>
</evidence>
<accession>A0ABY4W479</accession>
<dbReference type="InterPro" id="IPR002347">
    <property type="entry name" value="SDR_fam"/>
</dbReference>
<dbReference type="PANTHER" id="PTHR43391">
    <property type="entry name" value="RETINOL DEHYDROGENASE-RELATED"/>
    <property type="match status" value="1"/>
</dbReference>
<dbReference type="PROSITE" id="PS00061">
    <property type="entry name" value="ADH_SHORT"/>
    <property type="match status" value="1"/>
</dbReference>
<gene>
    <name evidence="4" type="ORF">NBZ79_13010</name>
</gene>
<protein>
    <submittedName>
        <fullName evidence="4">SDR family oxidoreductase</fullName>
    </submittedName>
</protein>